<evidence type="ECO:0000256" key="2">
    <source>
        <dbReference type="ARBA" id="ARBA00023125"/>
    </source>
</evidence>
<proteinExistence type="predicted"/>
<dbReference type="SUPFAM" id="SSF48008">
    <property type="entry name" value="GntR ligand-binding domain-like"/>
    <property type="match status" value="1"/>
</dbReference>
<name>A0A917S6C8_9BACL</name>
<evidence type="ECO:0000256" key="3">
    <source>
        <dbReference type="ARBA" id="ARBA00023163"/>
    </source>
</evidence>
<reference evidence="5" key="1">
    <citation type="journal article" date="2014" name="Int. J. Syst. Evol. Microbiol.">
        <title>Complete genome sequence of Corynebacterium casei LMG S-19264T (=DSM 44701T), isolated from a smear-ripened cheese.</title>
        <authorList>
            <consortium name="US DOE Joint Genome Institute (JGI-PGF)"/>
            <person name="Walter F."/>
            <person name="Albersmeier A."/>
            <person name="Kalinowski J."/>
            <person name="Ruckert C."/>
        </authorList>
    </citation>
    <scope>NUCLEOTIDE SEQUENCE</scope>
    <source>
        <strain evidence="5">JCM 15325</strain>
    </source>
</reference>
<gene>
    <name evidence="5" type="ORF">GCM10007968_24010</name>
</gene>
<keyword evidence="6" id="KW-1185">Reference proteome</keyword>
<dbReference type="AlphaFoldDB" id="A0A917S6C8"/>
<dbReference type="Pfam" id="PF07729">
    <property type="entry name" value="FCD"/>
    <property type="match status" value="1"/>
</dbReference>
<dbReference type="PRINTS" id="PR00035">
    <property type="entry name" value="HTHGNTR"/>
</dbReference>
<dbReference type="Gene3D" id="1.10.10.10">
    <property type="entry name" value="Winged helix-like DNA-binding domain superfamily/Winged helix DNA-binding domain"/>
    <property type="match status" value="1"/>
</dbReference>
<dbReference type="Gene3D" id="1.20.120.530">
    <property type="entry name" value="GntR ligand-binding domain-like"/>
    <property type="match status" value="1"/>
</dbReference>
<comment type="caution">
    <text evidence="5">The sequence shown here is derived from an EMBL/GenBank/DDBJ whole genome shotgun (WGS) entry which is preliminary data.</text>
</comment>
<evidence type="ECO:0000256" key="1">
    <source>
        <dbReference type="ARBA" id="ARBA00023015"/>
    </source>
</evidence>
<dbReference type="SMART" id="SM00895">
    <property type="entry name" value="FCD"/>
    <property type="match status" value="1"/>
</dbReference>
<evidence type="ECO:0000313" key="5">
    <source>
        <dbReference type="EMBL" id="GGL59238.1"/>
    </source>
</evidence>
<dbReference type="PANTHER" id="PTHR43537:SF5">
    <property type="entry name" value="UXU OPERON TRANSCRIPTIONAL REGULATOR"/>
    <property type="match status" value="1"/>
</dbReference>
<dbReference type="InterPro" id="IPR036388">
    <property type="entry name" value="WH-like_DNA-bd_sf"/>
</dbReference>
<dbReference type="PANTHER" id="PTHR43537">
    <property type="entry name" value="TRANSCRIPTIONAL REGULATOR, GNTR FAMILY"/>
    <property type="match status" value="1"/>
</dbReference>
<sequence length="241" mass="27394">MPFFSEVRCQRIYENIIFQIKELIHEKKLRPGDRLPSERTMAGYLGCSRTSVREAFRVLEADGLVVSRQGGGRFIQNSDQDMVMSYHLNSSDVIEKNAMLHFIEAREALEPKIVELVCKRATEQELAAIKRDLENPTADFETAGKKIETPLNFHLSLAQASHNFILVSMMQANANLICRIGKWTLFSRKRRAEDLQEHEAILNALLDRDTDLAVKAVGSHLSALRRFILIPEGGVEKNETK</sequence>
<keyword evidence="1" id="KW-0805">Transcription regulation</keyword>
<dbReference type="InterPro" id="IPR011711">
    <property type="entry name" value="GntR_C"/>
</dbReference>
<feature type="domain" description="HTH gntR-type" evidence="4">
    <location>
        <begin position="10"/>
        <end position="78"/>
    </location>
</feature>
<dbReference type="InterPro" id="IPR036390">
    <property type="entry name" value="WH_DNA-bd_sf"/>
</dbReference>
<dbReference type="PROSITE" id="PS50949">
    <property type="entry name" value="HTH_GNTR"/>
    <property type="match status" value="1"/>
</dbReference>
<dbReference type="CDD" id="cd07377">
    <property type="entry name" value="WHTH_GntR"/>
    <property type="match status" value="1"/>
</dbReference>
<dbReference type="GO" id="GO:0003700">
    <property type="term" value="F:DNA-binding transcription factor activity"/>
    <property type="evidence" value="ECO:0007669"/>
    <property type="project" value="InterPro"/>
</dbReference>
<dbReference type="InterPro" id="IPR000524">
    <property type="entry name" value="Tscrpt_reg_HTH_GntR"/>
</dbReference>
<protein>
    <submittedName>
        <fullName evidence="5">GntR family transcriptional regulator</fullName>
    </submittedName>
</protein>
<dbReference type="SUPFAM" id="SSF46785">
    <property type="entry name" value="Winged helix' DNA-binding domain"/>
    <property type="match status" value="1"/>
</dbReference>
<dbReference type="GO" id="GO:0003677">
    <property type="term" value="F:DNA binding"/>
    <property type="evidence" value="ECO:0007669"/>
    <property type="project" value="UniProtKB-KW"/>
</dbReference>
<accession>A0A917S6C8</accession>
<evidence type="ECO:0000313" key="6">
    <source>
        <dbReference type="Proteomes" id="UP000654670"/>
    </source>
</evidence>
<dbReference type="Proteomes" id="UP000654670">
    <property type="component" value="Unassembled WGS sequence"/>
</dbReference>
<organism evidence="5 6">
    <name type="scientific">Sporolactobacillus putidus</name>
    <dbReference type="NCBI Taxonomy" id="492735"/>
    <lineage>
        <taxon>Bacteria</taxon>
        <taxon>Bacillati</taxon>
        <taxon>Bacillota</taxon>
        <taxon>Bacilli</taxon>
        <taxon>Bacillales</taxon>
        <taxon>Sporolactobacillaceae</taxon>
        <taxon>Sporolactobacillus</taxon>
    </lineage>
</organism>
<keyword evidence="3" id="KW-0804">Transcription</keyword>
<reference evidence="5" key="2">
    <citation type="submission" date="2020-09" db="EMBL/GenBank/DDBJ databases">
        <authorList>
            <person name="Sun Q."/>
            <person name="Ohkuma M."/>
        </authorList>
    </citation>
    <scope>NUCLEOTIDE SEQUENCE</scope>
    <source>
        <strain evidence="5">JCM 15325</strain>
    </source>
</reference>
<keyword evidence="2" id="KW-0238">DNA-binding</keyword>
<dbReference type="EMBL" id="BMOK01000011">
    <property type="protein sequence ID" value="GGL59238.1"/>
    <property type="molecule type" value="Genomic_DNA"/>
</dbReference>
<dbReference type="SMART" id="SM00345">
    <property type="entry name" value="HTH_GNTR"/>
    <property type="match status" value="1"/>
</dbReference>
<dbReference type="RefSeq" id="WP_188803676.1">
    <property type="nucleotide sequence ID" value="NZ_BMOK01000011.1"/>
</dbReference>
<evidence type="ECO:0000259" key="4">
    <source>
        <dbReference type="PROSITE" id="PS50949"/>
    </source>
</evidence>
<dbReference type="InterPro" id="IPR008920">
    <property type="entry name" value="TF_FadR/GntR_C"/>
</dbReference>
<dbReference type="Pfam" id="PF00392">
    <property type="entry name" value="GntR"/>
    <property type="match status" value="1"/>
</dbReference>